<comment type="catalytic activity">
    <reaction evidence="8">
        <text>fluoride(in) = fluoride(out)</text>
        <dbReference type="Rhea" id="RHEA:76159"/>
        <dbReference type="ChEBI" id="CHEBI:17051"/>
    </reaction>
    <physiologicalReaction direction="left-to-right" evidence="8">
        <dbReference type="Rhea" id="RHEA:76160"/>
    </physiologicalReaction>
</comment>
<dbReference type="AlphaFoldDB" id="A0AA39Y5I4"/>
<feature type="transmembrane region" description="Helical" evidence="10">
    <location>
        <begin position="129"/>
        <end position="149"/>
    </location>
</feature>
<feature type="transmembrane region" description="Helical" evidence="10">
    <location>
        <begin position="227"/>
        <end position="248"/>
    </location>
</feature>
<name>A0AA39Y5I4_9PEZI</name>
<feature type="region of interest" description="Disordered" evidence="9">
    <location>
        <begin position="1"/>
        <end position="63"/>
    </location>
</feature>
<feature type="transmembrane region" description="Helical" evidence="10">
    <location>
        <begin position="161"/>
        <end position="179"/>
    </location>
</feature>
<evidence type="ECO:0000313" key="11">
    <source>
        <dbReference type="EMBL" id="KAK0646423.1"/>
    </source>
</evidence>
<dbReference type="InterPro" id="IPR003691">
    <property type="entry name" value="FluC"/>
</dbReference>
<keyword evidence="6 10" id="KW-0472">Membrane</keyword>
<proteinExistence type="inferred from homology"/>
<evidence type="ECO:0000256" key="10">
    <source>
        <dbReference type="SAM" id="Phobius"/>
    </source>
</evidence>
<feature type="region of interest" description="Disordered" evidence="9">
    <location>
        <begin position="93"/>
        <end position="115"/>
    </location>
</feature>
<comment type="subcellular location">
    <subcellularLocation>
        <location evidence="2">Cell membrane</location>
        <topology evidence="2">Multi-pass membrane protein</topology>
    </subcellularLocation>
</comment>
<dbReference type="EMBL" id="JAULSV010000004">
    <property type="protein sequence ID" value="KAK0646423.1"/>
    <property type="molecule type" value="Genomic_DNA"/>
</dbReference>
<feature type="compositionally biased region" description="Basic and acidic residues" evidence="9">
    <location>
        <begin position="202"/>
        <end position="217"/>
    </location>
</feature>
<evidence type="ECO:0000256" key="7">
    <source>
        <dbReference type="ARBA" id="ARBA00035120"/>
    </source>
</evidence>
<sequence length="484" mass="52290">MAQTSGANKVPEESYNASESYCNLDDAAPPPLHGDEQQERPSEARNVRRHSTHRAVDDYDVPDEYTNLNEVTGVSPVQNPDEEPIHPYESLEHVRSLDQEGSRQEALRRRESPAARQVPGRVSRLATQIYTVSYLILFSLLGTLARLGLQALTTYPGMPVIFPSIWPNFAGSFVMGFLIEDRMLFSNAKTRIPPKDATPSRSGDEERASPPDAEAAKKAHAAHKKTIPLYIGLATGFCGSLTSFSSFIRDLFLALSNDLPPTAARNGGYSLASVLAVLLTTVSLSLSALFIGAHLAIALEPLTPSLPYMFTRKILDRIAIPLAFGAWLASILLCIFPPDRSVNPDEESWRGAATFALAFAPLGCLMRFYASLRLNGRIASFPLGTFTVNIAGTAILAMAWDLAHVPLGGVVGCQVLQGVEDGFCGCLTTVSTWVAELATLRRRNAYVYGGASVVLGFGLAVAIMGGLRWGSESGFATLQCFHAL</sequence>
<comment type="caution">
    <text evidence="11">The sequence shown here is derived from an EMBL/GenBank/DDBJ whole genome shotgun (WGS) entry which is preliminary data.</text>
</comment>
<evidence type="ECO:0000256" key="9">
    <source>
        <dbReference type="SAM" id="MobiDB-lite"/>
    </source>
</evidence>
<dbReference type="GO" id="GO:1903425">
    <property type="term" value="F:fluoride transmembrane transporter activity"/>
    <property type="evidence" value="ECO:0007669"/>
    <property type="project" value="TreeGrafter"/>
</dbReference>
<feature type="transmembrane region" description="Helical" evidence="10">
    <location>
        <begin position="318"/>
        <end position="338"/>
    </location>
</feature>
<feature type="region of interest" description="Disordered" evidence="9">
    <location>
        <begin position="190"/>
        <end position="217"/>
    </location>
</feature>
<feature type="compositionally biased region" description="Basic and acidic residues" evidence="9">
    <location>
        <begin position="93"/>
        <end position="113"/>
    </location>
</feature>
<keyword evidence="12" id="KW-1185">Reference proteome</keyword>
<dbReference type="Pfam" id="PF02537">
    <property type="entry name" value="CRCB"/>
    <property type="match status" value="2"/>
</dbReference>
<evidence type="ECO:0000256" key="3">
    <source>
        <dbReference type="ARBA" id="ARBA00022475"/>
    </source>
</evidence>
<evidence type="ECO:0000256" key="8">
    <source>
        <dbReference type="ARBA" id="ARBA00035585"/>
    </source>
</evidence>
<evidence type="ECO:0000313" key="12">
    <source>
        <dbReference type="Proteomes" id="UP001174936"/>
    </source>
</evidence>
<accession>A0AA39Y5I4</accession>
<gene>
    <name evidence="11" type="ORF">B0T16DRAFT_329429</name>
</gene>
<dbReference type="PANTHER" id="PTHR28259:SF1">
    <property type="entry name" value="FLUORIDE EXPORT PROTEIN 1-RELATED"/>
    <property type="match status" value="1"/>
</dbReference>
<feature type="transmembrane region" description="Helical" evidence="10">
    <location>
        <begin position="268"/>
        <end position="297"/>
    </location>
</feature>
<evidence type="ECO:0000256" key="4">
    <source>
        <dbReference type="ARBA" id="ARBA00022692"/>
    </source>
</evidence>
<keyword evidence="4 10" id="KW-0812">Transmembrane</keyword>
<feature type="transmembrane region" description="Helical" evidence="10">
    <location>
        <begin position="381"/>
        <end position="400"/>
    </location>
</feature>
<dbReference type="PANTHER" id="PTHR28259">
    <property type="entry name" value="FLUORIDE EXPORT PROTEIN 1-RELATED"/>
    <property type="match status" value="1"/>
</dbReference>
<evidence type="ECO:0000256" key="2">
    <source>
        <dbReference type="ARBA" id="ARBA00004651"/>
    </source>
</evidence>
<evidence type="ECO:0000256" key="6">
    <source>
        <dbReference type="ARBA" id="ARBA00023136"/>
    </source>
</evidence>
<protein>
    <submittedName>
        <fullName evidence="11">UPF0695 membrane protein</fullName>
    </submittedName>
</protein>
<feature type="transmembrane region" description="Helical" evidence="10">
    <location>
        <begin position="445"/>
        <end position="467"/>
    </location>
</feature>
<reference evidence="11" key="1">
    <citation type="submission" date="2023-06" db="EMBL/GenBank/DDBJ databases">
        <title>Genome-scale phylogeny and comparative genomics of the fungal order Sordariales.</title>
        <authorList>
            <consortium name="Lawrence Berkeley National Laboratory"/>
            <person name="Hensen N."/>
            <person name="Bonometti L."/>
            <person name="Westerberg I."/>
            <person name="Brannstrom I.O."/>
            <person name="Guillou S."/>
            <person name="Cros-Aarteil S."/>
            <person name="Calhoun S."/>
            <person name="Haridas S."/>
            <person name="Kuo A."/>
            <person name="Mondo S."/>
            <person name="Pangilinan J."/>
            <person name="Riley R."/>
            <person name="Labutti K."/>
            <person name="Andreopoulos B."/>
            <person name="Lipzen A."/>
            <person name="Chen C."/>
            <person name="Yanf M."/>
            <person name="Daum C."/>
            <person name="Ng V."/>
            <person name="Clum A."/>
            <person name="Steindorff A."/>
            <person name="Ohm R."/>
            <person name="Martin F."/>
            <person name="Silar P."/>
            <person name="Natvig D."/>
            <person name="Lalanne C."/>
            <person name="Gautier V."/>
            <person name="Ament-Velasquez S.L."/>
            <person name="Kruys A."/>
            <person name="Hutchinson M.I."/>
            <person name="Powell A.J."/>
            <person name="Barry K."/>
            <person name="Miller A.N."/>
            <person name="Grigoriev I.V."/>
            <person name="Debuchy R."/>
            <person name="Gladieux P."/>
            <person name="Thoren M.H."/>
            <person name="Johannesson H."/>
        </authorList>
    </citation>
    <scope>NUCLEOTIDE SEQUENCE</scope>
    <source>
        <strain evidence="11">SMH2532-1</strain>
    </source>
</reference>
<organism evidence="11 12">
    <name type="scientific">Cercophora newfieldiana</name>
    <dbReference type="NCBI Taxonomy" id="92897"/>
    <lineage>
        <taxon>Eukaryota</taxon>
        <taxon>Fungi</taxon>
        <taxon>Dikarya</taxon>
        <taxon>Ascomycota</taxon>
        <taxon>Pezizomycotina</taxon>
        <taxon>Sordariomycetes</taxon>
        <taxon>Sordariomycetidae</taxon>
        <taxon>Sordariales</taxon>
        <taxon>Lasiosphaeriaceae</taxon>
        <taxon>Cercophora</taxon>
    </lineage>
</organism>
<dbReference type="Proteomes" id="UP001174936">
    <property type="component" value="Unassembled WGS sequence"/>
</dbReference>
<keyword evidence="5 10" id="KW-1133">Transmembrane helix</keyword>
<evidence type="ECO:0000256" key="1">
    <source>
        <dbReference type="ARBA" id="ARBA00002598"/>
    </source>
</evidence>
<evidence type="ECO:0000256" key="5">
    <source>
        <dbReference type="ARBA" id="ARBA00022989"/>
    </source>
</evidence>
<feature type="transmembrane region" description="Helical" evidence="10">
    <location>
        <begin position="350"/>
        <end position="369"/>
    </location>
</feature>
<dbReference type="GO" id="GO:0005886">
    <property type="term" value="C:plasma membrane"/>
    <property type="evidence" value="ECO:0007669"/>
    <property type="project" value="UniProtKB-SubCell"/>
</dbReference>
<comment type="function">
    <text evidence="1">Fluoride channel required for the rapid expulsion of cytoplasmic fluoride.</text>
</comment>
<feature type="compositionally biased region" description="Basic and acidic residues" evidence="9">
    <location>
        <begin position="33"/>
        <end position="46"/>
    </location>
</feature>
<comment type="similarity">
    <text evidence="7">Belongs to the fluoride channel Fluc/FEX (TC 1.A.43) family.</text>
</comment>
<keyword evidence="3" id="KW-1003">Cell membrane</keyword>